<accession>A0ABP7Z5U6</accession>
<evidence type="ECO:0000259" key="4">
    <source>
        <dbReference type="PROSITE" id="PS50043"/>
    </source>
</evidence>
<dbReference type="Gene3D" id="1.10.10.10">
    <property type="entry name" value="Winged helix-like DNA-binding domain superfamily/Winged helix DNA-binding domain"/>
    <property type="match status" value="1"/>
</dbReference>
<dbReference type="Pfam" id="PF00196">
    <property type="entry name" value="GerE"/>
    <property type="match status" value="1"/>
</dbReference>
<dbReference type="SUPFAM" id="SSF55785">
    <property type="entry name" value="PYP-like sensor domain (PAS domain)"/>
    <property type="match status" value="1"/>
</dbReference>
<proteinExistence type="predicted"/>
<evidence type="ECO:0000256" key="2">
    <source>
        <dbReference type="ARBA" id="ARBA00023125"/>
    </source>
</evidence>
<dbReference type="InterPro" id="IPR016032">
    <property type="entry name" value="Sig_transdc_resp-reg_C-effctor"/>
</dbReference>
<organism evidence="5 6">
    <name type="scientific">Sphingobacterium kyonggiense</name>
    <dbReference type="NCBI Taxonomy" id="714075"/>
    <lineage>
        <taxon>Bacteria</taxon>
        <taxon>Pseudomonadati</taxon>
        <taxon>Bacteroidota</taxon>
        <taxon>Sphingobacteriia</taxon>
        <taxon>Sphingobacteriales</taxon>
        <taxon>Sphingobacteriaceae</taxon>
        <taxon>Sphingobacterium</taxon>
    </lineage>
</organism>
<evidence type="ECO:0000313" key="6">
    <source>
        <dbReference type="Proteomes" id="UP001500101"/>
    </source>
</evidence>
<dbReference type="Proteomes" id="UP001500101">
    <property type="component" value="Unassembled WGS sequence"/>
</dbReference>
<protein>
    <recommendedName>
        <fullName evidence="4">HTH luxR-type domain-containing protein</fullName>
    </recommendedName>
</protein>
<dbReference type="PROSITE" id="PS50043">
    <property type="entry name" value="HTH_LUXR_2"/>
    <property type="match status" value="1"/>
</dbReference>
<dbReference type="EMBL" id="BAAAZI010000015">
    <property type="protein sequence ID" value="GAA4147827.1"/>
    <property type="molecule type" value="Genomic_DNA"/>
</dbReference>
<dbReference type="Gene3D" id="3.30.450.20">
    <property type="entry name" value="PAS domain"/>
    <property type="match status" value="1"/>
</dbReference>
<dbReference type="SMART" id="SM00421">
    <property type="entry name" value="HTH_LUXR"/>
    <property type="match status" value="1"/>
</dbReference>
<dbReference type="PANTHER" id="PTHR44688">
    <property type="entry name" value="DNA-BINDING TRANSCRIPTIONAL ACTIVATOR DEVR_DOSR"/>
    <property type="match status" value="1"/>
</dbReference>
<dbReference type="RefSeq" id="WP_344675948.1">
    <property type="nucleotide sequence ID" value="NZ_BAAAZI010000015.1"/>
</dbReference>
<keyword evidence="6" id="KW-1185">Reference proteome</keyword>
<keyword evidence="1" id="KW-0805">Transcription regulation</keyword>
<dbReference type="CDD" id="cd06170">
    <property type="entry name" value="LuxR_C_like"/>
    <property type="match status" value="1"/>
</dbReference>
<keyword evidence="2" id="KW-0238">DNA-binding</keyword>
<evidence type="ECO:0000313" key="5">
    <source>
        <dbReference type="EMBL" id="GAA4147827.1"/>
    </source>
</evidence>
<dbReference type="InterPro" id="IPR036388">
    <property type="entry name" value="WH-like_DNA-bd_sf"/>
</dbReference>
<dbReference type="InterPro" id="IPR000792">
    <property type="entry name" value="Tscrpt_reg_LuxR_C"/>
</dbReference>
<evidence type="ECO:0000256" key="3">
    <source>
        <dbReference type="ARBA" id="ARBA00023163"/>
    </source>
</evidence>
<feature type="domain" description="HTH luxR-type" evidence="4">
    <location>
        <begin position="156"/>
        <end position="221"/>
    </location>
</feature>
<dbReference type="InterPro" id="IPR035965">
    <property type="entry name" value="PAS-like_dom_sf"/>
</dbReference>
<reference evidence="6" key="1">
    <citation type="journal article" date="2019" name="Int. J. Syst. Evol. Microbiol.">
        <title>The Global Catalogue of Microorganisms (GCM) 10K type strain sequencing project: providing services to taxonomists for standard genome sequencing and annotation.</title>
        <authorList>
            <consortium name="The Broad Institute Genomics Platform"/>
            <consortium name="The Broad Institute Genome Sequencing Center for Infectious Disease"/>
            <person name="Wu L."/>
            <person name="Ma J."/>
        </authorList>
    </citation>
    <scope>NUCLEOTIDE SEQUENCE [LARGE SCALE GENOMIC DNA]</scope>
    <source>
        <strain evidence="6">JCM 16704</strain>
    </source>
</reference>
<sequence length="247" mass="28489">MKFQELESALEELVQQLSDAELLHPDKLYSPDFLDQINQSKYLITLHDVQYYRPIGINDAMKHFYGFEKNWLTGMDYFYYLQTIHTSTYHTLLNSLTFFRKDKPNYLNLEYKLLHHSKQFKLVWGSSKTIIRSEKGKPLFAITIAIEGKGAESTSKAGMILQLTTREKEIAKLLIEGLNKNEIAERLFISAATVQTHCKSIYKKLEINRISELISLGDTYSFAEADADMMDIDLSQLDPNGLRLGMD</sequence>
<dbReference type="SUPFAM" id="SSF46894">
    <property type="entry name" value="C-terminal effector domain of the bipartite response regulators"/>
    <property type="match status" value="1"/>
</dbReference>
<evidence type="ECO:0000256" key="1">
    <source>
        <dbReference type="ARBA" id="ARBA00023015"/>
    </source>
</evidence>
<keyword evidence="3" id="KW-0804">Transcription</keyword>
<dbReference type="PRINTS" id="PR00038">
    <property type="entry name" value="HTHLUXR"/>
</dbReference>
<name>A0ABP7Z5U6_9SPHI</name>
<dbReference type="PANTHER" id="PTHR44688:SF16">
    <property type="entry name" value="DNA-BINDING TRANSCRIPTIONAL ACTIVATOR DEVR_DOSR"/>
    <property type="match status" value="1"/>
</dbReference>
<gene>
    <name evidence="5" type="ORF">GCM10022216_34180</name>
</gene>
<comment type="caution">
    <text evidence="5">The sequence shown here is derived from an EMBL/GenBank/DDBJ whole genome shotgun (WGS) entry which is preliminary data.</text>
</comment>